<sequence length="788" mass="86818">MLLSILPPTLLPEILKHLHLDDLRNIRLVCKHACDTIDESVELWRAILLRDFGLRLAVRDANDQRVDAKRYALIYKYVTSVAGVPGSTTKQSTPMELEIDDDDDDDNDHHHHEDDPPAYVQSNNALADVVVQQPQHAAGGDVYTSSQTYIRHFRNTARCRRQPTFLRFVAFGCDGGCDAPRSKYWADNIFRSPVGYPYHVFCSLASRNVHCFARLVPEQREVADAANEARRLIFVHRTMHAAAVVFGWRRLGDCLSDREHITGTTRPAPAPTGAIGCGTSVTQAPRTVDPDDDAAILSLYEAVCLPPPTEHNIAPPIPPMHPATLAAAKELLRWPTSDLAGFARELQHRRPLDLHLLPDVPRHRRSVEMERLRQLVAEVVNARNAALADAAAADLARQARCESEEAVSTLDEGDDSDQRGVSLGEMDHGQLLAVSHPAVDKIDDGACANEEARHRLWAASAATGANDGTAALIQRVRISRRGKFTCPVSWGAMFVARSTAYDDPVRASSKFAQACLVDCEACRVLASCQVEADVLAASRQGLLPKVVRRHVFTNLRGGIVLEFARTCASDGKSKSMLALEPVLWFRFTPRDVALVAEAQRRRIERIETQQRRRAERDARAAGVAPPQQQQPQQQQPQQQQQQQQGGEGEGVDNMDETRDGTPATTTTTTATTDRSQDEDEDDFEMDAEVIDELLSSSDDEADHLAASDDDMGGAYPTTRSVGLRDILDVDLHLTRCAREVVIKLGDAENLMTAMGDEEDIPNIDIAAVSCYGRRVGGANTPLDKLVLL</sequence>
<dbReference type="InterPro" id="IPR001810">
    <property type="entry name" value="F-box_dom"/>
</dbReference>
<dbReference type="SMART" id="SM00256">
    <property type="entry name" value="FBOX"/>
    <property type="match status" value="1"/>
</dbReference>
<reference evidence="3" key="1">
    <citation type="submission" date="2020-10" db="EMBL/GenBank/DDBJ databases">
        <title>Unveiling of a novel bifunctional photoreceptor, Dualchrome1, isolated from a cosmopolitan green alga.</title>
        <authorList>
            <person name="Suzuki S."/>
            <person name="Kawachi M."/>
        </authorList>
    </citation>
    <scope>NUCLEOTIDE SEQUENCE</scope>
    <source>
        <strain evidence="3">NIES 2893</strain>
    </source>
</reference>
<dbReference type="InterPro" id="IPR036047">
    <property type="entry name" value="F-box-like_dom_sf"/>
</dbReference>
<dbReference type="PROSITE" id="PS50181">
    <property type="entry name" value="FBOX"/>
    <property type="match status" value="1"/>
</dbReference>
<feature type="region of interest" description="Disordered" evidence="1">
    <location>
        <begin position="87"/>
        <end position="118"/>
    </location>
</feature>
<protein>
    <recommendedName>
        <fullName evidence="2">F-box domain-containing protein</fullName>
    </recommendedName>
</protein>
<comment type="caution">
    <text evidence="3">The sequence shown here is derived from an EMBL/GenBank/DDBJ whole genome shotgun (WGS) entry which is preliminary data.</text>
</comment>
<gene>
    <name evidence="3" type="ORF">PPROV_000025500</name>
</gene>
<name>A0A830H7I4_9CHLO</name>
<feature type="compositionally biased region" description="Acidic residues" evidence="1">
    <location>
        <begin position="97"/>
        <end position="106"/>
    </location>
</feature>
<keyword evidence="4" id="KW-1185">Reference proteome</keyword>
<dbReference type="SUPFAM" id="SSF81383">
    <property type="entry name" value="F-box domain"/>
    <property type="match status" value="1"/>
</dbReference>
<evidence type="ECO:0000259" key="2">
    <source>
        <dbReference type="PROSITE" id="PS50181"/>
    </source>
</evidence>
<dbReference type="EMBL" id="BNJQ01000001">
    <property type="protein sequence ID" value="GHP01499.1"/>
    <property type="molecule type" value="Genomic_DNA"/>
</dbReference>
<feature type="compositionally biased region" description="Low complexity" evidence="1">
    <location>
        <begin position="661"/>
        <end position="672"/>
    </location>
</feature>
<dbReference type="Pfam" id="PF00646">
    <property type="entry name" value="F-box"/>
    <property type="match status" value="1"/>
</dbReference>
<organism evidence="3 4">
    <name type="scientific">Pycnococcus provasolii</name>
    <dbReference type="NCBI Taxonomy" id="41880"/>
    <lineage>
        <taxon>Eukaryota</taxon>
        <taxon>Viridiplantae</taxon>
        <taxon>Chlorophyta</taxon>
        <taxon>Pseudoscourfieldiophyceae</taxon>
        <taxon>Pseudoscourfieldiales</taxon>
        <taxon>Pycnococcaceae</taxon>
        <taxon>Pycnococcus</taxon>
    </lineage>
</organism>
<dbReference type="AlphaFoldDB" id="A0A830H7I4"/>
<accession>A0A830H7I4</accession>
<feature type="compositionally biased region" description="Basic and acidic residues" evidence="1">
    <location>
        <begin position="607"/>
        <end position="619"/>
    </location>
</feature>
<dbReference type="OrthoDB" id="548188at2759"/>
<feature type="domain" description="F-box" evidence="2">
    <location>
        <begin position="1"/>
        <end position="47"/>
    </location>
</feature>
<evidence type="ECO:0000256" key="1">
    <source>
        <dbReference type="SAM" id="MobiDB-lite"/>
    </source>
</evidence>
<feature type="compositionally biased region" description="Low complexity" evidence="1">
    <location>
        <begin position="620"/>
        <end position="644"/>
    </location>
</feature>
<evidence type="ECO:0000313" key="3">
    <source>
        <dbReference type="EMBL" id="GHP01499.1"/>
    </source>
</evidence>
<feature type="region of interest" description="Disordered" evidence="1">
    <location>
        <begin position="607"/>
        <end position="682"/>
    </location>
</feature>
<proteinExistence type="predicted"/>
<evidence type="ECO:0000313" key="4">
    <source>
        <dbReference type="Proteomes" id="UP000660262"/>
    </source>
</evidence>
<dbReference type="Proteomes" id="UP000660262">
    <property type="component" value="Unassembled WGS sequence"/>
</dbReference>